<keyword evidence="9" id="KW-1185">Reference proteome</keyword>
<dbReference type="OrthoDB" id="5289857at2"/>
<keyword evidence="6" id="KW-0464">Manganese</keyword>
<keyword evidence="4" id="KW-0560">Oxidoreductase</keyword>
<evidence type="ECO:0000256" key="5">
    <source>
        <dbReference type="ARBA" id="ARBA00023027"/>
    </source>
</evidence>
<dbReference type="EMBL" id="SNYA01000010">
    <property type="protein sequence ID" value="TDP89320.1"/>
    <property type="molecule type" value="Genomic_DNA"/>
</dbReference>
<organism evidence="8 9">
    <name type="scientific">Leucobacter luti</name>
    <dbReference type="NCBI Taxonomy" id="340320"/>
    <lineage>
        <taxon>Bacteria</taxon>
        <taxon>Bacillati</taxon>
        <taxon>Actinomycetota</taxon>
        <taxon>Actinomycetes</taxon>
        <taxon>Micrococcales</taxon>
        <taxon>Microbacteriaceae</taxon>
        <taxon>Leucobacter</taxon>
    </lineage>
</organism>
<dbReference type="AlphaFoldDB" id="A0A4R6RRD4"/>
<keyword evidence="5" id="KW-0520">NAD</keyword>
<dbReference type="Pfam" id="PF00180">
    <property type="entry name" value="Iso_dh"/>
    <property type="match status" value="1"/>
</dbReference>
<dbReference type="PANTHER" id="PTHR43275">
    <property type="entry name" value="D-MALATE DEHYDROGENASE [DECARBOXYLATING]"/>
    <property type="match status" value="1"/>
</dbReference>
<dbReference type="NCBIfam" id="NF002898">
    <property type="entry name" value="PRK03437.1"/>
    <property type="match status" value="1"/>
</dbReference>
<dbReference type="SUPFAM" id="SSF53659">
    <property type="entry name" value="Isocitrate/Isopropylmalate dehydrogenase-like"/>
    <property type="match status" value="1"/>
</dbReference>
<dbReference type="GO" id="GO:0000287">
    <property type="term" value="F:magnesium ion binding"/>
    <property type="evidence" value="ECO:0007669"/>
    <property type="project" value="InterPro"/>
</dbReference>
<comment type="cofactor">
    <cofactor evidence="1">
        <name>Mn(2+)</name>
        <dbReference type="ChEBI" id="CHEBI:29035"/>
    </cofactor>
</comment>
<evidence type="ECO:0000313" key="8">
    <source>
        <dbReference type="EMBL" id="TDP89320.1"/>
    </source>
</evidence>
<gene>
    <name evidence="8" type="ORF">EDF62_3403</name>
</gene>
<evidence type="ECO:0000259" key="7">
    <source>
        <dbReference type="SMART" id="SM01329"/>
    </source>
</evidence>
<dbReference type="InterPro" id="IPR050501">
    <property type="entry name" value="ICDH/IPMDH"/>
</dbReference>
<evidence type="ECO:0000256" key="6">
    <source>
        <dbReference type="ARBA" id="ARBA00023211"/>
    </source>
</evidence>
<evidence type="ECO:0000256" key="3">
    <source>
        <dbReference type="ARBA" id="ARBA00022723"/>
    </source>
</evidence>
<evidence type="ECO:0000313" key="9">
    <source>
        <dbReference type="Proteomes" id="UP000295601"/>
    </source>
</evidence>
<reference evidence="8 9" key="1">
    <citation type="submission" date="2019-03" db="EMBL/GenBank/DDBJ databases">
        <title>Genomic analyses of the natural microbiome of Caenorhabditis elegans.</title>
        <authorList>
            <person name="Samuel B."/>
        </authorList>
    </citation>
    <scope>NUCLEOTIDE SEQUENCE [LARGE SCALE GENOMIC DNA]</scope>
    <source>
        <strain evidence="8 9">JUb18</strain>
    </source>
</reference>
<dbReference type="RefSeq" id="WP_133617887.1">
    <property type="nucleotide sequence ID" value="NZ_CP080492.1"/>
</dbReference>
<name>A0A4R6RRD4_9MICO</name>
<dbReference type="GO" id="GO:0016616">
    <property type="term" value="F:oxidoreductase activity, acting on the CH-OH group of donors, NAD or NADP as acceptor"/>
    <property type="evidence" value="ECO:0007669"/>
    <property type="project" value="InterPro"/>
</dbReference>
<sequence length="376" mass="39565">MTNRYSLAVLPGDGIGPEVVDCALQVLDAAEARYGFATDRTEIAAGAQHYLATGELFAEVEDALRSHEAILFGSMGDPAVTPGILERGFILEMRQRFQQAANVRPVRLYPGVPTPIAGLTPDRCEMVIVRENTEGAYVGRGSTVHAGTPNTVAMQESLNTRAGIERVVDFAFRLALGRRKKLTLCHKTNILVAAGQLWQEVVTDLAARYPEVETDYVHVDAMCFHLPLTPERFDVVVTDNLFGDIITDLGAVIQGGLGVATSANLNLDGTAPSMFEAIHGSAPDIAGKGWANPSGAILSLALLLGHLGEGDAARAVEAATVQVLGELPALAGAEMGMSTSEVGARIAASVRDGVPESAFVPDSLLGQLATLAPSRG</sequence>
<evidence type="ECO:0000256" key="2">
    <source>
        <dbReference type="ARBA" id="ARBA00001946"/>
    </source>
</evidence>
<dbReference type="InterPro" id="IPR024084">
    <property type="entry name" value="IsoPropMal-DH-like_dom"/>
</dbReference>
<feature type="domain" description="Isopropylmalate dehydrogenase-like" evidence="7">
    <location>
        <begin position="6"/>
        <end position="346"/>
    </location>
</feature>
<comment type="caution">
    <text evidence="8">The sequence shown here is derived from an EMBL/GenBank/DDBJ whole genome shotgun (WGS) entry which is preliminary data.</text>
</comment>
<dbReference type="Gene3D" id="3.40.718.10">
    <property type="entry name" value="Isopropylmalate Dehydrogenase"/>
    <property type="match status" value="1"/>
</dbReference>
<dbReference type="Proteomes" id="UP000295601">
    <property type="component" value="Unassembled WGS sequence"/>
</dbReference>
<evidence type="ECO:0000256" key="1">
    <source>
        <dbReference type="ARBA" id="ARBA00001936"/>
    </source>
</evidence>
<dbReference type="PROSITE" id="PS00470">
    <property type="entry name" value="IDH_IMDH"/>
    <property type="match status" value="1"/>
</dbReference>
<proteinExistence type="predicted"/>
<dbReference type="GO" id="GO:0051287">
    <property type="term" value="F:NAD binding"/>
    <property type="evidence" value="ECO:0007669"/>
    <property type="project" value="InterPro"/>
</dbReference>
<protein>
    <submittedName>
        <fullName evidence="8">3-isopropylmalate dehydrogenase</fullName>
    </submittedName>
</protein>
<evidence type="ECO:0000256" key="4">
    <source>
        <dbReference type="ARBA" id="ARBA00023002"/>
    </source>
</evidence>
<dbReference type="SMART" id="SM01329">
    <property type="entry name" value="Iso_dh"/>
    <property type="match status" value="1"/>
</dbReference>
<dbReference type="InterPro" id="IPR019818">
    <property type="entry name" value="IsoCit/isopropylmalate_DH_CS"/>
</dbReference>
<accession>A0A4R6RRD4</accession>
<keyword evidence="3" id="KW-0479">Metal-binding</keyword>
<comment type="cofactor">
    <cofactor evidence="2">
        <name>Mg(2+)</name>
        <dbReference type="ChEBI" id="CHEBI:18420"/>
    </cofactor>
</comment>
<dbReference type="PANTHER" id="PTHR43275:SF1">
    <property type="entry name" value="D-MALATE DEHYDROGENASE [DECARBOXYLATING]"/>
    <property type="match status" value="1"/>
</dbReference>